<dbReference type="Pfam" id="PF00583">
    <property type="entry name" value="Acetyltransf_1"/>
    <property type="match status" value="1"/>
</dbReference>
<comment type="caution">
    <text evidence="2">The sequence shown here is derived from an EMBL/GenBank/DDBJ whole genome shotgun (WGS) entry which is preliminary data.</text>
</comment>
<protein>
    <submittedName>
        <fullName evidence="2">Acetyltransferase (GNAT) family protein</fullName>
    </submittedName>
</protein>
<proteinExistence type="predicted"/>
<reference evidence="2 3" key="1">
    <citation type="submission" date="2019-03" db="EMBL/GenBank/DDBJ databases">
        <title>Subsurface microbial communities from deep shales in Ohio and West Virginia, USA.</title>
        <authorList>
            <person name="Wrighton K."/>
        </authorList>
    </citation>
    <scope>NUCLEOTIDE SEQUENCE [LARGE SCALE GENOMIC DNA]</scope>
    <source>
        <strain evidence="2 3">MSL9.2</strain>
    </source>
</reference>
<dbReference type="OrthoDB" id="9796381at2"/>
<keyword evidence="2" id="KW-0808">Transferase</keyword>
<sequence>MNFRKAETRDIPEIIKIITAAQNYLSKQGIDQWQNNYPNQETIKEDIKQGNSYLIQQGNKIVATAAIIFAKDPTYDYIENGDWITEGKYGVIHRAAVAAEYKGQAIMAEIFKKTYKLARRENAESIRIDTHPDNFAMHRAIEKESFKYCGIIYTSDGSKRLAYEKVISNT</sequence>
<dbReference type="Gene3D" id="3.40.630.30">
    <property type="match status" value="1"/>
</dbReference>
<accession>A0A4R7Z572</accession>
<dbReference type="SUPFAM" id="SSF55729">
    <property type="entry name" value="Acyl-CoA N-acyltransferases (Nat)"/>
    <property type="match status" value="1"/>
</dbReference>
<dbReference type="InterPro" id="IPR016181">
    <property type="entry name" value="Acyl_CoA_acyltransferase"/>
</dbReference>
<dbReference type="Proteomes" id="UP000294697">
    <property type="component" value="Unassembled WGS sequence"/>
</dbReference>
<dbReference type="PROSITE" id="PS51186">
    <property type="entry name" value="GNAT"/>
    <property type="match status" value="1"/>
</dbReference>
<evidence type="ECO:0000313" key="3">
    <source>
        <dbReference type="Proteomes" id="UP000294697"/>
    </source>
</evidence>
<dbReference type="GO" id="GO:0016747">
    <property type="term" value="F:acyltransferase activity, transferring groups other than amino-acyl groups"/>
    <property type="evidence" value="ECO:0007669"/>
    <property type="project" value="InterPro"/>
</dbReference>
<feature type="domain" description="N-acetyltransferase" evidence="1">
    <location>
        <begin position="1"/>
        <end position="170"/>
    </location>
</feature>
<dbReference type="InterPro" id="IPR000182">
    <property type="entry name" value="GNAT_dom"/>
</dbReference>
<dbReference type="EMBL" id="SODA01000006">
    <property type="protein sequence ID" value="TDW06183.1"/>
    <property type="molecule type" value="Genomic_DNA"/>
</dbReference>
<name>A0A4R7Z572_9FIRM</name>
<organism evidence="2 3">
    <name type="scientific">Halanaerobium saccharolyticum</name>
    <dbReference type="NCBI Taxonomy" id="43595"/>
    <lineage>
        <taxon>Bacteria</taxon>
        <taxon>Bacillati</taxon>
        <taxon>Bacillota</taxon>
        <taxon>Clostridia</taxon>
        <taxon>Halanaerobiales</taxon>
        <taxon>Halanaerobiaceae</taxon>
        <taxon>Halanaerobium</taxon>
    </lineage>
</organism>
<dbReference type="RefSeq" id="WP_111571841.1">
    <property type="nucleotide sequence ID" value="NZ_QLME01000007.1"/>
</dbReference>
<gene>
    <name evidence="2" type="ORF">C8C77_10626</name>
</gene>
<evidence type="ECO:0000259" key="1">
    <source>
        <dbReference type="PROSITE" id="PS51186"/>
    </source>
</evidence>
<dbReference type="AlphaFoldDB" id="A0A4R7Z572"/>
<evidence type="ECO:0000313" key="2">
    <source>
        <dbReference type="EMBL" id="TDW06183.1"/>
    </source>
</evidence>